<evidence type="ECO:0000313" key="3">
    <source>
        <dbReference type="EMBL" id="CAF2059982.1"/>
    </source>
</evidence>
<proteinExistence type="predicted"/>
<reference evidence="3" key="1">
    <citation type="submission" date="2021-02" db="EMBL/GenBank/DDBJ databases">
        <authorList>
            <person name="Nowell W R."/>
        </authorList>
    </citation>
    <scope>NUCLEOTIDE SEQUENCE</scope>
</reference>
<gene>
    <name evidence="2" type="ORF">CJN711_LOCUS37466</name>
    <name evidence="4" type="ORF">OVN521_LOCUS21102</name>
    <name evidence="3" type="ORF">WKI299_LOCUS11929</name>
</gene>
<dbReference type="EMBL" id="CAJNOV010018240">
    <property type="protein sequence ID" value="CAF1617854.1"/>
    <property type="molecule type" value="Genomic_DNA"/>
</dbReference>
<keyword evidence="1" id="KW-0732">Signal</keyword>
<sequence>MCSLAKYSLIFFSTASLAQCWHAVLVAQIILTETFSIIRNNSYCPISLVSVIWWKKWIPGTLCGGLVRAACGGFIPNTQCPPGYTQDYRYIRYKSDPKIEDLSDTICGVISGGKDQTCNGLQKGTCPDGYYGSDFDQEDWHASFKK</sequence>
<dbReference type="AlphaFoldDB" id="A0A816QDY7"/>
<dbReference type="Proteomes" id="UP000663856">
    <property type="component" value="Unassembled WGS sequence"/>
</dbReference>
<protein>
    <submittedName>
        <fullName evidence="3">Uncharacterized protein</fullName>
    </submittedName>
</protein>
<evidence type="ECO:0000313" key="5">
    <source>
        <dbReference type="Proteomes" id="UP000663856"/>
    </source>
</evidence>
<evidence type="ECO:0000256" key="1">
    <source>
        <dbReference type="SAM" id="SignalP"/>
    </source>
</evidence>
<dbReference type="EMBL" id="CAJNRF010004466">
    <property type="protein sequence ID" value="CAF2059982.1"/>
    <property type="molecule type" value="Genomic_DNA"/>
</dbReference>
<evidence type="ECO:0000313" key="2">
    <source>
        <dbReference type="EMBL" id="CAF1617854.1"/>
    </source>
</evidence>
<dbReference type="Proteomes" id="UP000663855">
    <property type="component" value="Unassembled WGS sequence"/>
</dbReference>
<name>A0A816QDY7_9BILA</name>
<evidence type="ECO:0000313" key="6">
    <source>
        <dbReference type="Proteomes" id="UP000663866"/>
    </source>
</evidence>
<comment type="caution">
    <text evidence="3">The sequence shown here is derived from an EMBL/GenBank/DDBJ whole genome shotgun (WGS) entry which is preliminary data.</text>
</comment>
<dbReference type="EMBL" id="CAJOBG010004311">
    <property type="protein sequence ID" value="CAF4105058.1"/>
    <property type="molecule type" value="Genomic_DNA"/>
</dbReference>
<accession>A0A816QDY7</accession>
<feature type="chain" id="PRO_5036413121" evidence="1">
    <location>
        <begin position="21"/>
        <end position="146"/>
    </location>
</feature>
<evidence type="ECO:0000313" key="4">
    <source>
        <dbReference type="EMBL" id="CAF4105058.1"/>
    </source>
</evidence>
<feature type="signal peptide" evidence="1">
    <location>
        <begin position="1"/>
        <end position="20"/>
    </location>
</feature>
<keyword evidence="6" id="KW-1185">Reference proteome</keyword>
<organism evidence="3 5">
    <name type="scientific">Rotaria magnacalcarata</name>
    <dbReference type="NCBI Taxonomy" id="392030"/>
    <lineage>
        <taxon>Eukaryota</taxon>
        <taxon>Metazoa</taxon>
        <taxon>Spiralia</taxon>
        <taxon>Gnathifera</taxon>
        <taxon>Rotifera</taxon>
        <taxon>Eurotatoria</taxon>
        <taxon>Bdelloidea</taxon>
        <taxon>Philodinida</taxon>
        <taxon>Philodinidae</taxon>
        <taxon>Rotaria</taxon>
    </lineage>
</organism>
<dbReference type="Proteomes" id="UP000663866">
    <property type="component" value="Unassembled WGS sequence"/>
</dbReference>